<sequence>MRSVVSCLSHILLITTVASQFARDCPLSVRVPEDGAWRCVRDGNCRGGQVCCPLVGNYATRGFYCMNPTGPWLAGTDTDYGLHGYILRRSVS</sequence>
<reference evidence="3" key="1">
    <citation type="submission" date="2017-01" db="EMBL/GenBank/DDBJ databases">
        <title>Comparative genomics of anhydrobiosis in the tardigrade Hypsibius dujardini.</title>
        <authorList>
            <person name="Yoshida Y."/>
            <person name="Koutsovoulos G."/>
            <person name="Laetsch D."/>
            <person name="Stevens L."/>
            <person name="Kumar S."/>
            <person name="Horikawa D."/>
            <person name="Ishino K."/>
            <person name="Komine S."/>
            <person name="Tomita M."/>
            <person name="Blaxter M."/>
            <person name="Arakawa K."/>
        </authorList>
    </citation>
    <scope>NUCLEOTIDE SEQUENCE [LARGE SCALE GENOMIC DNA]</scope>
    <source>
        <strain evidence="3">Z151</strain>
    </source>
</reference>
<protein>
    <recommendedName>
        <fullName evidence="4">WAP domain-containing protein</fullName>
    </recommendedName>
</protein>
<evidence type="ECO:0000313" key="3">
    <source>
        <dbReference type="Proteomes" id="UP000192578"/>
    </source>
</evidence>
<keyword evidence="1" id="KW-0732">Signal</keyword>
<name>A0A9X6RM78_HYPEX</name>
<organism evidence="2 3">
    <name type="scientific">Hypsibius exemplaris</name>
    <name type="common">Freshwater tardigrade</name>
    <dbReference type="NCBI Taxonomy" id="2072580"/>
    <lineage>
        <taxon>Eukaryota</taxon>
        <taxon>Metazoa</taxon>
        <taxon>Ecdysozoa</taxon>
        <taxon>Tardigrada</taxon>
        <taxon>Eutardigrada</taxon>
        <taxon>Parachela</taxon>
        <taxon>Hypsibioidea</taxon>
        <taxon>Hypsibiidae</taxon>
        <taxon>Hypsibius</taxon>
    </lineage>
</organism>
<evidence type="ECO:0000313" key="2">
    <source>
        <dbReference type="EMBL" id="OWA52775.1"/>
    </source>
</evidence>
<dbReference type="AlphaFoldDB" id="A0A9X6RM78"/>
<evidence type="ECO:0008006" key="4">
    <source>
        <dbReference type="Google" id="ProtNLM"/>
    </source>
</evidence>
<feature type="signal peptide" evidence="1">
    <location>
        <begin position="1"/>
        <end position="19"/>
    </location>
</feature>
<feature type="chain" id="PRO_5040827922" description="WAP domain-containing protein" evidence="1">
    <location>
        <begin position="20"/>
        <end position="92"/>
    </location>
</feature>
<gene>
    <name evidence="2" type="ORF">BV898_17218</name>
</gene>
<proteinExistence type="predicted"/>
<keyword evidence="3" id="KW-1185">Reference proteome</keyword>
<comment type="caution">
    <text evidence="2">The sequence shown here is derived from an EMBL/GenBank/DDBJ whole genome shotgun (WGS) entry which is preliminary data.</text>
</comment>
<evidence type="ECO:0000256" key="1">
    <source>
        <dbReference type="SAM" id="SignalP"/>
    </source>
</evidence>
<accession>A0A9X6RM78</accession>
<dbReference type="EMBL" id="MTYJ01000286">
    <property type="protein sequence ID" value="OWA52775.1"/>
    <property type="molecule type" value="Genomic_DNA"/>
</dbReference>
<dbReference type="Proteomes" id="UP000192578">
    <property type="component" value="Unassembled WGS sequence"/>
</dbReference>